<dbReference type="GO" id="GO:0008017">
    <property type="term" value="F:microtubule binding"/>
    <property type="evidence" value="ECO:0007669"/>
    <property type="project" value="InterPro"/>
</dbReference>
<accession>A0AA86QJL1</accession>
<dbReference type="InterPro" id="IPR027640">
    <property type="entry name" value="Kinesin-like_fam"/>
</dbReference>
<sequence>MSDDNVRVIVRCRPFNKREAGQGDYNIIFQDKELGQVTIERPETKDMNGKVLDTKTRQTYTFDGSYGQTSTQIEVFDESVKPMIDFTLQGYNSTVFAYGQTGSGKTHTMMGYAGDRGMIPLGIQLIFDRISQAASNETYLVRCSFYEIYNEQIRDLMTNTLNIPLKETKDKGVFIEGLSEYRVNSEKEIDDLMVAGNKNRTVGETKMNATSSRSHSIFQVIVECATDTGEKDHIRAGKLNLVDLAGSERAEKTGATGDRLKEGAKINLSLSCLGQVIQKLVDGDEFVPYRQSKLTHILKDSLGGNAKTLMVVALSPASTNFEETSSSLRYADRAKRIKNKAKINEDPKDAQIREMRDTIEKLESQLAMYLGVGGGQPLTAQQEAQQLESIQNIQQQLVTMQKYTKKVVKTKKSPQEIAKEEASKQMLEDELKKKEDKANKANKFVEEMQNKLEEQKKALLDKEKLENEAQELERQERAARQELAEQKQAQMLLKRQLAEAEEKKKGEEETYANMQEEREVLKRKLEKYKDKEIQTRQEYEDIRRDLAKDLQIRQQDIDDLQKYDDMKQIILDYYVPKDVQEKLKALAKYDEQAEKFTIAGSDLIGNRKRGFI</sequence>
<keyword evidence="9" id="KW-1185">Reference proteome</keyword>
<evidence type="ECO:0000256" key="5">
    <source>
        <dbReference type="SAM" id="MobiDB-lite"/>
    </source>
</evidence>
<comment type="caution">
    <text evidence="7">The sequence shown here is derived from an EMBL/GenBank/DDBJ whole genome shotgun (WGS) entry which is preliminary data.</text>
</comment>
<organism evidence="7">
    <name type="scientific">Hexamita inflata</name>
    <dbReference type="NCBI Taxonomy" id="28002"/>
    <lineage>
        <taxon>Eukaryota</taxon>
        <taxon>Metamonada</taxon>
        <taxon>Diplomonadida</taxon>
        <taxon>Hexamitidae</taxon>
        <taxon>Hexamitinae</taxon>
        <taxon>Hexamita</taxon>
    </lineage>
</organism>
<name>A0AA86QJL1_9EUKA</name>
<keyword evidence="2 3" id="KW-0067">ATP-binding</keyword>
<proteinExistence type="inferred from homology"/>
<reference evidence="7" key="1">
    <citation type="submission" date="2023-06" db="EMBL/GenBank/DDBJ databases">
        <authorList>
            <person name="Kurt Z."/>
        </authorList>
    </citation>
    <scope>NUCLEOTIDE SEQUENCE</scope>
</reference>
<dbReference type="GO" id="GO:0000278">
    <property type="term" value="P:mitotic cell cycle"/>
    <property type="evidence" value="ECO:0007669"/>
    <property type="project" value="TreeGrafter"/>
</dbReference>
<feature type="domain" description="Kinesin motor" evidence="6">
    <location>
        <begin position="5"/>
        <end position="337"/>
    </location>
</feature>
<keyword evidence="1 3" id="KW-0547">Nucleotide-binding</keyword>
<dbReference type="PROSITE" id="PS50067">
    <property type="entry name" value="KINESIN_MOTOR_2"/>
    <property type="match status" value="1"/>
</dbReference>
<evidence type="ECO:0000256" key="3">
    <source>
        <dbReference type="PROSITE-ProRule" id="PRU00283"/>
    </source>
</evidence>
<dbReference type="GO" id="GO:0007018">
    <property type="term" value="P:microtubule-based movement"/>
    <property type="evidence" value="ECO:0007669"/>
    <property type="project" value="InterPro"/>
</dbReference>
<dbReference type="GO" id="GO:0005524">
    <property type="term" value="F:ATP binding"/>
    <property type="evidence" value="ECO:0007669"/>
    <property type="project" value="UniProtKB-UniRule"/>
</dbReference>
<dbReference type="PRINTS" id="PR00380">
    <property type="entry name" value="KINESINHEAVY"/>
</dbReference>
<dbReference type="SUPFAM" id="SSF52540">
    <property type="entry name" value="P-loop containing nucleoside triphosphate hydrolases"/>
    <property type="match status" value="1"/>
</dbReference>
<dbReference type="PANTHER" id="PTHR47968">
    <property type="entry name" value="CENTROMERE PROTEIN E"/>
    <property type="match status" value="1"/>
</dbReference>
<dbReference type="EMBL" id="CAXDID020000106">
    <property type="protein sequence ID" value="CAL6028105.1"/>
    <property type="molecule type" value="Genomic_DNA"/>
</dbReference>
<comment type="similarity">
    <text evidence="3 4">Belongs to the TRAFAC class myosin-kinesin ATPase superfamily. Kinesin family.</text>
</comment>
<evidence type="ECO:0000313" key="7">
    <source>
        <dbReference type="EMBL" id="CAI9959498.1"/>
    </source>
</evidence>
<evidence type="ECO:0000256" key="2">
    <source>
        <dbReference type="ARBA" id="ARBA00022840"/>
    </source>
</evidence>
<dbReference type="FunFam" id="3.40.850.10:FF:000082">
    <property type="entry name" value="OSM3-like kinesin"/>
    <property type="match status" value="1"/>
</dbReference>
<keyword evidence="3 4" id="KW-0505">Motor protein</keyword>
<dbReference type="GO" id="GO:0003777">
    <property type="term" value="F:microtubule motor activity"/>
    <property type="evidence" value="ECO:0007669"/>
    <property type="project" value="InterPro"/>
</dbReference>
<dbReference type="InterPro" id="IPR001752">
    <property type="entry name" value="Kinesin_motor_dom"/>
</dbReference>
<dbReference type="InterPro" id="IPR036961">
    <property type="entry name" value="Kinesin_motor_dom_sf"/>
</dbReference>
<dbReference type="InterPro" id="IPR027417">
    <property type="entry name" value="P-loop_NTPase"/>
</dbReference>
<dbReference type="SMART" id="SM00129">
    <property type="entry name" value="KISc"/>
    <property type="match status" value="1"/>
</dbReference>
<keyword evidence="4" id="KW-0493">Microtubule</keyword>
<feature type="region of interest" description="Disordered" evidence="5">
    <location>
        <begin position="413"/>
        <end position="436"/>
    </location>
</feature>
<dbReference type="InterPro" id="IPR019821">
    <property type="entry name" value="Kinesin_motor_CS"/>
</dbReference>
<feature type="binding site" evidence="3">
    <location>
        <begin position="99"/>
        <end position="106"/>
    </location>
    <ligand>
        <name>ATP</name>
        <dbReference type="ChEBI" id="CHEBI:30616"/>
    </ligand>
</feature>
<evidence type="ECO:0000313" key="8">
    <source>
        <dbReference type="EMBL" id="CAL6028105.1"/>
    </source>
</evidence>
<dbReference type="GO" id="GO:0005874">
    <property type="term" value="C:microtubule"/>
    <property type="evidence" value="ECO:0007669"/>
    <property type="project" value="UniProtKB-KW"/>
</dbReference>
<dbReference type="EMBL" id="CATOUU010000918">
    <property type="protein sequence ID" value="CAI9959498.1"/>
    <property type="molecule type" value="Genomic_DNA"/>
</dbReference>
<dbReference type="PROSITE" id="PS00411">
    <property type="entry name" value="KINESIN_MOTOR_1"/>
    <property type="match status" value="1"/>
</dbReference>
<dbReference type="Pfam" id="PF00225">
    <property type="entry name" value="Kinesin"/>
    <property type="match status" value="1"/>
</dbReference>
<evidence type="ECO:0000256" key="4">
    <source>
        <dbReference type="RuleBase" id="RU000394"/>
    </source>
</evidence>
<reference evidence="8 9" key="2">
    <citation type="submission" date="2024-07" db="EMBL/GenBank/DDBJ databases">
        <authorList>
            <person name="Akdeniz Z."/>
        </authorList>
    </citation>
    <scope>NUCLEOTIDE SEQUENCE [LARGE SCALE GENOMIC DNA]</scope>
</reference>
<evidence type="ECO:0000313" key="9">
    <source>
        <dbReference type="Proteomes" id="UP001642409"/>
    </source>
</evidence>
<dbReference type="Gene3D" id="3.40.850.10">
    <property type="entry name" value="Kinesin motor domain"/>
    <property type="match status" value="1"/>
</dbReference>
<dbReference type="AlphaFoldDB" id="A0AA86QJL1"/>
<evidence type="ECO:0000256" key="1">
    <source>
        <dbReference type="ARBA" id="ARBA00022741"/>
    </source>
</evidence>
<evidence type="ECO:0000259" key="6">
    <source>
        <dbReference type="PROSITE" id="PS50067"/>
    </source>
</evidence>
<dbReference type="Proteomes" id="UP001642409">
    <property type="component" value="Unassembled WGS sequence"/>
</dbReference>
<dbReference type="PANTHER" id="PTHR47968:SF50">
    <property type="entry name" value="KINESIN-LIKE PROTEIN"/>
    <property type="match status" value="1"/>
</dbReference>
<protein>
    <recommendedName>
        <fullName evidence="4">Kinesin-like protein</fullName>
    </recommendedName>
</protein>
<gene>
    <name evidence="8" type="ORF">HINF_LOCUS31647</name>
    <name evidence="7" type="ORF">HINF_LOCUS47143</name>
</gene>